<dbReference type="EMBL" id="JAWJWE010000001">
    <property type="protein sequence ID" value="KAK6644780.1"/>
    <property type="molecule type" value="Genomic_DNA"/>
</dbReference>
<reference evidence="2 3" key="1">
    <citation type="submission" date="2023-10" db="EMBL/GenBank/DDBJ databases">
        <title>Genomes of two closely related lineages of the louse Polyplax serrata with different host specificities.</title>
        <authorList>
            <person name="Martinu J."/>
            <person name="Tarabai H."/>
            <person name="Stefka J."/>
            <person name="Hypsa V."/>
        </authorList>
    </citation>
    <scope>NUCLEOTIDE SEQUENCE [LARGE SCALE GENOMIC DNA]</scope>
    <source>
        <strain evidence="2">HR10_N</strain>
    </source>
</reference>
<gene>
    <name evidence="2" type="ORF">RUM43_001053</name>
</gene>
<dbReference type="AlphaFoldDB" id="A0AAN8SI54"/>
<sequence>MPVYKQSSTLDWTVVNSGSSKVLAGPLTTRLCPRGPSFRFTTSGSSQDGTSNEVQVQVQSPRCQTPS</sequence>
<evidence type="ECO:0000313" key="2">
    <source>
        <dbReference type="EMBL" id="KAK6644780.1"/>
    </source>
</evidence>
<proteinExistence type="predicted"/>
<organism evidence="2 3">
    <name type="scientific">Polyplax serrata</name>
    <name type="common">Common mouse louse</name>
    <dbReference type="NCBI Taxonomy" id="468196"/>
    <lineage>
        <taxon>Eukaryota</taxon>
        <taxon>Metazoa</taxon>
        <taxon>Ecdysozoa</taxon>
        <taxon>Arthropoda</taxon>
        <taxon>Hexapoda</taxon>
        <taxon>Insecta</taxon>
        <taxon>Pterygota</taxon>
        <taxon>Neoptera</taxon>
        <taxon>Paraneoptera</taxon>
        <taxon>Psocodea</taxon>
        <taxon>Troctomorpha</taxon>
        <taxon>Phthiraptera</taxon>
        <taxon>Anoplura</taxon>
        <taxon>Polyplacidae</taxon>
        <taxon>Polyplax</taxon>
    </lineage>
</organism>
<name>A0AAN8SI54_POLSC</name>
<dbReference type="Proteomes" id="UP001372834">
    <property type="component" value="Unassembled WGS sequence"/>
</dbReference>
<comment type="caution">
    <text evidence="2">The sequence shown here is derived from an EMBL/GenBank/DDBJ whole genome shotgun (WGS) entry which is preliminary data.</text>
</comment>
<evidence type="ECO:0000256" key="1">
    <source>
        <dbReference type="SAM" id="MobiDB-lite"/>
    </source>
</evidence>
<accession>A0AAN8SI54</accession>
<protein>
    <submittedName>
        <fullName evidence="2">Uncharacterized protein</fullName>
    </submittedName>
</protein>
<evidence type="ECO:0000313" key="3">
    <source>
        <dbReference type="Proteomes" id="UP001372834"/>
    </source>
</evidence>
<feature type="region of interest" description="Disordered" evidence="1">
    <location>
        <begin position="38"/>
        <end position="67"/>
    </location>
</feature>
<feature type="compositionally biased region" description="Polar residues" evidence="1">
    <location>
        <begin position="39"/>
        <end position="67"/>
    </location>
</feature>